<dbReference type="PANTHER" id="PTHR42160">
    <property type="entry name" value="URACIL-DNA GLYCOSYLASE SUPERFAMILY PROTEIN"/>
    <property type="match status" value="1"/>
</dbReference>
<dbReference type="SUPFAM" id="SSF52141">
    <property type="entry name" value="Uracil-DNA glycosylase-like"/>
    <property type="match status" value="1"/>
</dbReference>
<dbReference type="RefSeq" id="WP_263713923.1">
    <property type="nucleotide sequence ID" value="NZ_JAOWKX010000014.1"/>
</dbReference>
<dbReference type="Proteomes" id="UP001652504">
    <property type="component" value="Unassembled WGS sequence"/>
</dbReference>
<dbReference type="InterPro" id="IPR047124">
    <property type="entry name" value="HI_0220.2"/>
</dbReference>
<dbReference type="CDD" id="cd10033">
    <property type="entry name" value="UDG_like"/>
    <property type="match status" value="1"/>
</dbReference>
<accession>A0ABT3AD76</accession>
<dbReference type="SMART" id="SM00986">
    <property type="entry name" value="UDG"/>
    <property type="match status" value="1"/>
</dbReference>
<sequence>MTSCKKIVHQHFNQIVDAANACQLCASHLPHSPNPVFSAGYQSKLVIIGQAPGSKAHATTKPWNDASGERLRDWMGIDSDTFYDTSILSLIPMGFCYPGKGKSGDLPPRSECAPKWHHPLLNAIQPTCILLIGQYAQAYYLQDKRLLTERVQQFRQYLPRYFVLPHPSPRNNIWLKRHPWFERDVLPALKETVRMAVTS</sequence>
<dbReference type="SMART" id="SM00987">
    <property type="entry name" value="UreE_C"/>
    <property type="match status" value="1"/>
</dbReference>
<dbReference type="InterPro" id="IPR005122">
    <property type="entry name" value="Uracil-DNA_glycosylase-like"/>
</dbReference>
<dbReference type="EMBL" id="JAOWKX010000014">
    <property type="protein sequence ID" value="MCV2886632.1"/>
    <property type="molecule type" value="Genomic_DNA"/>
</dbReference>
<keyword evidence="3" id="KW-1185">Reference proteome</keyword>
<gene>
    <name evidence="2" type="ORF">OE749_18205</name>
</gene>
<dbReference type="Gene3D" id="3.40.470.10">
    <property type="entry name" value="Uracil-DNA glycosylase-like domain"/>
    <property type="match status" value="1"/>
</dbReference>
<protein>
    <submittedName>
        <fullName evidence="2">Uracil-DNA glycosylase family protein</fullName>
    </submittedName>
</protein>
<proteinExistence type="predicted"/>
<dbReference type="Pfam" id="PF03167">
    <property type="entry name" value="UDG"/>
    <property type="match status" value="1"/>
</dbReference>
<evidence type="ECO:0000313" key="3">
    <source>
        <dbReference type="Proteomes" id="UP001652504"/>
    </source>
</evidence>
<feature type="domain" description="Uracil-DNA glycosylase-like" evidence="1">
    <location>
        <begin position="36"/>
        <end position="190"/>
    </location>
</feature>
<dbReference type="PANTHER" id="PTHR42160:SF1">
    <property type="entry name" value="URACIL-DNA GLYCOSYLASE SUPERFAMILY PROTEIN"/>
    <property type="match status" value="1"/>
</dbReference>
<comment type="caution">
    <text evidence="2">The sequence shown here is derived from an EMBL/GenBank/DDBJ whole genome shotgun (WGS) entry which is preliminary data.</text>
</comment>
<evidence type="ECO:0000259" key="1">
    <source>
        <dbReference type="SMART" id="SM00986"/>
    </source>
</evidence>
<name>A0ABT3AD76_9ALTE</name>
<reference evidence="2 3" key="1">
    <citation type="submission" date="2022-10" db="EMBL/GenBank/DDBJ databases">
        <title>Aestuariibacter sp. AA17 isolated from Montipora capitata coral fragment.</title>
        <authorList>
            <person name="Emsley S.A."/>
            <person name="Pfannmuller K.M."/>
            <person name="Loughran R.M."/>
            <person name="Shlafstein M."/>
            <person name="Papke E."/>
            <person name="Saw J.H."/>
            <person name="Ushijima B."/>
            <person name="Videau P."/>
        </authorList>
    </citation>
    <scope>NUCLEOTIDE SEQUENCE [LARGE SCALE GENOMIC DNA]</scope>
    <source>
        <strain evidence="2 3">AA17</strain>
    </source>
</reference>
<evidence type="ECO:0000313" key="2">
    <source>
        <dbReference type="EMBL" id="MCV2886632.1"/>
    </source>
</evidence>
<organism evidence="2 3">
    <name type="scientific">Fluctibacter corallii</name>
    <dbReference type="NCBI Taxonomy" id="2984329"/>
    <lineage>
        <taxon>Bacteria</taxon>
        <taxon>Pseudomonadati</taxon>
        <taxon>Pseudomonadota</taxon>
        <taxon>Gammaproteobacteria</taxon>
        <taxon>Alteromonadales</taxon>
        <taxon>Alteromonadaceae</taxon>
        <taxon>Fluctibacter</taxon>
    </lineage>
</organism>
<dbReference type="InterPro" id="IPR036895">
    <property type="entry name" value="Uracil-DNA_glycosylase-like_sf"/>
</dbReference>